<dbReference type="Pfam" id="PF25053">
    <property type="entry name" value="DUF7791"/>
    <property type="match status" value="1"/>
</dbReference>
<evidence type="ECO:0000259" key="4">
    <source>
        <dbReference type="Pfam" id="PF25053"/>
    </source>
</evidence>
<protein>
    <recommendedName>
        <fullName evidence="7">NACHT domain-containing protein</fullName>
    </recommendedName>
</protein>
<dbReference type="OrthoDB" id="1658288at2759"/>
<dbReference type="InterPro" id="IPR056693">
    <property type="entry name" value="DUF7791"/>
</dbReference>
<keyword evidence="1" id="KW-0677">Repeat</keyword>
<sequence>MVHSDHGLELFGSLEPYGRNPRKDRIEDPYPHSFKWLWEQHPDGPGFLEWLQDGTQVFWISGTPGSGKSTLMKQVVEGSQTLEYLKTNAAKPVRILSFFFWELGGNEEQNFLGFLHGFLAQLLRAFKELIPQVMPTFQQLKRNVPLSSSNSPNSISIWSESELIKNLKAIKFEEIHGLTCLFIDGLDECAGDHRKQLEFLLPWIESANTTKLCLKVCIASRRLVSSLEHRLSRFPGFKMHEWTAADISSYTEGKLREAITLTSSEDSPVILDNTQHTLIRDITEKSAGVFLWVKLVVEEMIIGIEEGSNDQELRELNDRLPAELEKLYNDILSKIPSNFLRDTHIYFQLLINALDPYLDLLHFALACEDPRDALCDIKFINEEDYCHKATVRIRSRCRGLIEIRNVSHTQSVRPKVFLGHGTVNFMHPTLGEYSRASGTKYLPHLSTTSHMEFDATVSLMAASLRLVKMGECYHAQSRTDQCRRDINLCQTSLFRFFAYARQAELTTKVAQTIYVEELDVYYQNTEWCAVALGIGHSGNWETNLLCAAIHFGLRLYILEKVQKGVQMKRGSGRPFLFYALDQWRHSFASSVVADLLNYGADVNEAFEDETPWSKLLSLTPGKDESLDSWICICEIMLRYEADIRNPVEPFSKPSPLNKFLSVVAELLGDGHEPSKTRLNKIASVISLFSEKGADITFLSVVAELLVLEEGADISYSDGNGKTPYEVAEDLKNGSPGMWKAIREYNKRNGVQHTHSIHDSGYGTGTQVASVDNGEKVAIASTVIVSDEYDSAETVYSGSEISTRSSPHYEWFVNDLAEILYNATKALGVEKVDLEHIYEMLPDLLKSFASKIGYKAMENTELDISYFVRKYRSKVQIAFGERLELEGTDIDNPQQHIEKENLSEFAMARYLTDMSQPAYTETKNDSEIDHSTPIDDAQEPTYTETENDSDIDPSTPIDDVQAPVDSAIDEQLSKKKLKIMSDAERYVETIQKAPGYEWLISTIRTEVNITRADPDIMNNLRHQILSSLPQPRGVSRKASSQEYQVTFVIDWDPLSFVKEQEYTESPDIALGRAITYTGCVNDAQAAITAVYLSQIWPTTGKMVMEFVMEVVRHAHHAPHAPHAPHACTLPDRTAIEARIDGNKFRATVVGTGDSIAEVVQQFGWLGAALRSSQYDTKIALCSPSVRITHHESSNHSYTREVCGYPTLVKHERGLGLEMPLNMIAELAGSERVNEFDGKIFMKGFSTMLVAAKIAKDLLVWHYLYNPDGERISYLDHAVDTHPDISLVNVSNYRHVVGWSEKCEYMAGAVGANYNIERTGLLEPTSGCLLEKVSFSIGGVTFAIGVKDIALHLTLNGYMPRLNWIDKKYVVLWDDRDKRGWLVNGSSALLHLVRASLEGHRTDNSSEFLLFKQDQMHREFEVGHTPNSAYRVLAHSGNKKIRIWEDESEDYDEVGDDGERIRRRKTKYYCFEDLVKDRCAILEQAMEYQRLALEKSGINIKVRFRKHLEGWEFSELAKQQDSTARVATLQAGGYGWVDFVHSIGAITLLGRGFGNIIQPIEVDRMCPNWRQLPAKKYYLGATVTDLMKIAKNFSRTDDNSIKVSDDLYWHCPGDMIAWCGCQKKTTGQALRNMFNIHHHHDPVQVICPEKWYSRLTICKPKELKDDGAVVFGHSINWPYRWKLSGNDDLEPHHWPENEENKGLEIGEESSITSSHLLIPAETESNSATSIASGGFQSRKSTEETMITSPSMHLSPVSSEPPCSNAAESTTDLALNISSKSRRTSGMDLPTRKRSRTLEPPENREGPAGPNLDTAGGGKRSKGHCLRRETRHL</sequence>
<evidence type="ECO:0000259" key="3">
    <source>
        <dbReference type="Pfam" id="PF24883"/>
    </source>
</evidence>
<accession>A0A9N9LAL9</accession>
<dbReference type="InterPro" id="IPR027417">
    <property type="entry name" value="P-loop_NTPase"/>
</dbReference>
<comment type="caution">
    <text evidence="5">The sequence shown here is derived from an EMBL/GenBank/DDBJ whole genome shotgun (WGS) entry which is preliminary data.</text>
</comment>
<dbReference type="EMBL" id="CAJVRL010000127">
    <property type="protein sequence ID" value="CAG8962109.1"/>
    <property type="molecule type" value="Genomic_DNA"/>
</dbReference>
<evidence type="ECO:0000313" key="5">
    <source>
        <dbReference type="EMBL" id="CAG8962109.1"/>
    </source>
</evidence>
<organism evidence="5 6">
    <name type="scientific">Hymenoscyphus fraxineus</name>
    <dbReference type="NCBI Taxonomy" id="746836"/>
    <lineage>
        <taxon>Eukaryota</taxon>
        <taxon>Fungi</taxon>
        <taxon>Dikarya</taxon>
        <taxon>Ascomycota</taxon>
        <taxon>Pezizomycotina</taxon>
        <taxon>Leotiomycetes</taxon>
        <taxon>Helotiales</taxon>
        <taxon>Helotiaceae</taxon>
        <taxon>Hymenoscyphus</taxon>
    </lineage>
</organism>
<dbReference type="Gene3D" id="3.40.50.300">
    <property type="entry name" value="P-loop containing nucleotide triphosphate hydrolases"/>
    <property type="match status" value="1"/>
</dbReference>
<feature type="region of interest" description="Disordered" evidence="2">
    <location>
        <begin position="1719"/>
        <end position="1830"/>
    </location>
</feature>
<name>A0A9N9LAL9_9HELO</name>
<evidence type="ECO:0000256" key="2">
    <source>
        <dbReference type="SAM" id="MobiDB-lite"/>
    </source>
</evidence>
<evidence type="ECO:0000256" key="1">
    <source>
        <dbReference type="ARBA" id="ARBA00022737"/>
    </source>
</evidence>
<feature type="region of interest" description="Disordered" evidence="2">
    <location>
        <begin position="919"/>
        <end position="960"/>
    </location>
</feature>
<reference evidence="5" key="1">
    <citation type="submission" date="2021-07" db="EMBL/GenBank/DDBJ databases">
        <authorList>
            <person name="Durling M."/>
        </authorList>
    </citation>
    <scope>NUCLEOTIDE SEQUENCE</scope>
</reference>
<feature type="domain" description="DUF7791" evidence="4">
    <location>
        <begin position="375"/>
        <end position="470"/>
    </location>
</feature>
<feature type="compositionally biased region" description="Basic and acidic residues" evidence="2">
    <location>
        <begin position="1793"/>
        <end position="1802"/>
    </location>
</feature>
<evidence type="ECO:0000313" key="6">
    <source>
        <dbReference type="Proteomes" id="UP000696280"/>
    </source>
</evidence>
<dbReference type="PANTHER" id="PTHR10039:SF5">
    <property type="entry name" value="NACHT DOMAIN-CONTAINING PROTEIN"/>
    <property type="match status" value="1"/>
</dbReference>
<dbReference type="Pfam" id="PF24883">
    <property type="entry name" value="NPHP3_N"/>
    <property type="match status" value="1"/>
</dbReference>
<feature type="compositionally biased region" description="Basic and acidic residues" evidence="2">
    <location>
        <begin position="921"/>
        <end position="932"/>
    </location>
</feature>
<dbReference type="PANTHER" id="PTHR10039">
    <property type="entry name" value="AMELOGENIN"/>
    <property type="match status" value="1"/>
</dbReference>
<feature type="domain" description="Nephrocystin 3-like N-terminal" evidence="3">
    <location>
        <begin position="44"/>
        <end position="221"/>
    </location>
</feature>
<proteinExistence type="predicted"/>
<gene>
    <name evidence="5" type="ORF">HYFRA_00005152</name>
</gene>
<dbReference type="SUPFAM" id="SSF52540">
    <property type="entry name" value="P-loop containing nucleoside triphosphate hydrolases"/>
    <property type="match status" value="1"/>
</dbReference>
<dbReference type="InterPro" id="IPR056884">
    <property type="entry name" value="NPHP3-like_N"/>
</dbReference>
<dbReference type="Proteomes" id="UP000696280">
    <property type="component" value="Unassembled WGS sequence"/>
</dbReference>
<evidence type="ECO:0008006" key="7">
    <source>
        <dbReference type="Google" id="ProtNLM"/>
    </source>
</evidence>
<keyword evidence="6" id="KW-1185">Reference proteome</keyword>
<feature type="compositionally biased region" description="Polar residues" evidence="2">
    <location>
        <begin position="1720"/>
        <end position="1776"/>
    </location>
</feature>